<feature type="transmembrane region" description="Helical" evidence="10">
    <location>
        <begin position="169"/>
        <end position="190"/>
    </location>
</feature>
<reference evidence="12 13" key="1">
    <citation type="submission" date="2019-03" db="EMBL/GenBank/DDBJ databases">
        <title>Genomic Encyclopedia of Archaeal and Bacterial Type Strains, Phase II (KMG-II): from individual species to whole genera.</title>
        <authorList>
            <person name="Goeker M."/>
        </authorList>
    </citation>
    <scope>NUCLEOTIDE SEQUENCE [LARGE SCALE GENOMIC DNA]</scope>
    <source>
        <strain evidence="12 13">DSM 24782</strain>
    </source>
</reference>
<dbReference type="SMART" id="SM00756">
    <property type="entry name" value="VKc"/>
    <property type="match status" value="1"/>
</dbReference>
<evidence type="ECO:0000256" key="1">
    <source>
        <dbReference type="ARBA" id="ARBA00004141"/>
    </source>
</evidence>
<dbReference type="InterPro" id="IPR012932">
    <property type="entry name" value="VKOR"/>
</dbReference>
<evidence type="ECO:0000259" key="11">
    <source>
        <dbReference type="SMART" id="SM00756"/>
    </source>
</evidence>
<evidence type="ECO:0000256" key="9">
    <source>
        <dbReference type="ARBA" id="ARBA00023284"/>
    </source>
</evidence>
<keyword evidence="3 10" id="KW-0812">Transmembrane</keyword>
<dbReference type="AlphaFoldDB" id="A0A4R7FMJ4"/>
<dbReference type="EMBL" id="SOAM01000002">
    <property type="protein sequence ID" value="TDS77663.1"/>
    <property type="molecule type" value="Genomic_DNA"/>
</dbReference>
<evidence type="ECO:0000256" key="7">
    <source>
        <dbReference type="ARBA" id="ARBA00023136"/>
    </source>
</evidence>
<keyword evidence="5 10" id="KW-1133">Transmembrane helix</keyword>
<dbReference type="GO" id="GO:0016020">
    <property type="term" value="C:membrane"/>
    <property type="evidence" value="ECO:0007669"/>
    <property type="project" value="UniProtKB-SubCell"/>
</dbReference>
<dbReference type="Gene3D" id="1.20.1440.130">
    <property type="entry name" value="VKOR domain"/>
    <property type="match status" value="1"/>
</dbReference>
<dbReference type="Proteomes" id="UP000295344">
    <property type="component" value="Unassembled WGS sequence"/>
</dbReference>
<accession>A0A4R7FMJ4</accession>
<keyword evidence="13" id="KW-1185">Reference proteome</keyword>
<dbReference type="InterPro" id="IPR038354">
    <property type="entry name" value="VKOR_sf"/>
</dbReference>
<evidence type="ECO:0000313" key="13">
    <source>
        <dbReference type="Proteomes" id="UP000295344"/>
    </source>
</evidence>
<evidence type="ECO:0000256" key="6">
    <source>
        <dbReference type="ARBA" id="ARBA00023002"/>
    </source>
</evidence>
<dbReference type="GO" id="GO:0016491">
    <property type="term" value="F:oxidoreductase activity"/>
    <property type="evidence" value="ECO:0007669"/>
    <property type="project" value="UniProtKB-KW"/>
</dbReference>
<dbReference type="CDD" id="cd12922">
    <property type="entry name" value="VKOR_5"/>
    <property type="match status" value="1"/>
</dbReference>
<evidence type="ECO:0000256" key="3">
    <source>
        <dbReference type="ARBA" id="ARBA00022692"/>
    </source>
</evidence>
<feature type="transmembrane region" description="Helical" evidence="10">
    <location>
        <begin position="73"/>
        <end position="91"/>
    </location>
</feature>
<organism evidence="12 13">
    <name type="scientific">Amnibacterium kyonggiense</name>
    <dbReference type="NCBI Taxonomy" id="595671"/>
    <lineage>
        <taxon>Bacteria</taxon>
        <taxon>Bacillati</taxon>
        <taxon>Actinomycetota</taxon>
        <taxon>Actinomycetes</taxon>
        <taxon>Micrococcales</taxon>
        <taxon>Microbacteriaceae</taxon>
        <taxon>Amnibacterium</taxon>
    </lineage>
</organism>
<comment type="subcellular location">
    <subcellularLocation>
        <location evidence="1">Membrane</location>
        <topology evidence="1">Multi-pass membrane protein</topology>
    </subcellularLocation>
</comment>
<keyword evidence="6" id="KW-0560">Oxidoreductase</keyword>
<proteinExistence type="inferred from homology"/>
<evidence type="ECO:0000256" key="8">
    <source>
        <dbReference type="ARBA" id="ARBA00023157"/>
    </source>
</evidence>
<evidence type="ECO:0000256" key="2">
    <source>
        <dbReference type="ARBA" id="ARBA00006214"/>
    </source>
</evidence>
<comment type="similarity">
    <text evidence="2">Belongs to the VKOR family.</text>
</comment>
<feature type="transmembrane region" description="Helical" evidence="10">
    <location>
        <begin position="123"/>
        <end position="149"/>
    </location>
</feature>
<feature type="transmembrane region" description="Helical" evidence="10">
    <location>
        <begin position="7"/>
        <end position="26"/>
    </location>
</feature>
<keyword evidence="7 10" id="KW-0472">Membrane</keyword>
<sequence>MSRPSRALAILLIVGGIVGLIAAFALTTDKFIALQNTIDGVSAKASCDISVLVQCSKNLNSPEGSVFGFPNPLIGLVAFPITVLMGVASLIGVRFPRWWWALFNVGMAFAIGFVAYLMSVSVFVLNTLCPWCMTVWAVVIPMSLATTLYNLREQNLPLGDRVARIADRVYGWMPILTLVVYVAFAVIAQMRLDVLHRLFV</sequence>
<evidence type="ECO:0000256" key="5">
    <source>
        <dbReference type="ARBA" id="ARBA00022989"/>
    </source>
</evidence>
<name>A0A4R7FMJ4_9MICO</name>
<comment type="caution">
    <text evidence="12">The sequence shown here is derived from an EMBL/GenBank/DDBJ whole genome shotgun (WGS) entry which is preliminary data.</text>
</comment>
<dbReference type="GO" id="GO:0048038">
    <property type="term" value="F:quinone binding"/>
    <property type="evidence" value="ECO:0007669"/>
    <property type="project" value="UniProtKB-KW"/>
</dbReference>
<dbReference type="Pfam" id="PF07884">
    <property type="entry name" value="VKOR"/>
    <property type="match status" value="1"/>
</dbReference>
<keyword evidence="9" id="KW-0676">Redox-active center</keyword>
<dbReference type="OrthoDB" id="9783799at2"/>
<evidence type="ECO:0000256" key="10">
    <source>
        <dbReference type="SAM" id="Phobius"/>
    </source>
</evidence>
<keyword evidence="4" id="KW-0874">Quinone</keyword>
<feature type="domain" description="Vitamin K epoxide reductase" evidence="11">
    <location>
        <begin position="5"/>
        <end position="150"/>
    </location>
</feature>
<evidence type="ECO:0000313" key="12">
    <source>
        <dbReference type="EMBL" id="TDS77663.1"/>
    </source>
</evidence>
<keyword evidence="8" id="KW-1015">Disulfide bond</keyword>
<evidence type="ECO:0000256" key="4">
    <source>
        <dbReference type="ARBA" id="ARBA00022719"/>
    </source>
</evidence>
<gene>
    <name evidence="12" type="ORF">CLV52_2622</name>
</gene>
<feature type="transmembrane region" description="Helical" evidence="10">
    <location>
        <begin position="98"/>
        <end position="117"/>
    </location>
</feature>
<dbReference type="InterPro" id="IPR041714">
    <property type="entry name" value="VKOR_Actinobacteria"/>
</dbReference>
<protein>
    <submittedName>
        <fullName evidence="12">Putative membrane protein</fullName>
    </submittedName>
</protein>